<dbReference type="EMBL" id="BAAAQB010000012">
    <property type="protein sequence ID" value="GAA2130099.1"/>
    <property type="molecule type" value="Genomic_DNA"/>
</dbReference>
<dbReference type="InterPro" id="IPR056785">
    <property type="entry name" value="YkcA/B-like_C"/>
</dbReference>
<feature type="transmembrane region" description="Helical" evidence="9">
    <location>
        <begin position="241"/>
        <end position="260"/>
    </location>
</feature>
<reference evidence="13" key="1">
    <citation type="journal article" date="2019" name="Int. J. Syst. Evol. Microbiol.">
        <title>The Global Catalogue of Microorganisms (GCM) 10K type strain sequencing project: providing services to taxonomists for standard genome sequencing and annotation.</title>
        <authorList>
            <consortium name="The Broad Institute Genomics Platform"/>
            <consortium name="The Broad Institute Genome Sequencing Center for Infectious Disease"/>
            <person name="Wu L."/>
            <person name="Ma J."/>
        </authorList>
    </citation>
    <scope>NUCLEOTIDE SEQUENCE [LARGE SCALE GENOMIC DNA]</scope>
    <source>
        <strain evidence="13">JCM 15921</strain>
    </source>
</reference>
<feature type="transmembrane region" description="Helical" evidence="9">
    <location>
        <begin position="344"/>
        <end position="365"/>
    </location>
</feature>
<feature type="domain" description="Glycosyltransferase RgtA/B/C/D-like" evidence="10">
    <location>
        <begin position="114"/>
        <end position="280"/>
    </location>
</feature>
<feature type="domain" description="Putative mannosyltransferase YkcA/B-like C-terminal" evidence="11">
    <location>
        <begin position="613"/>
        <end position="702"/>
    </location>
</feature>
<dbReference type="Proteomes" id="UP001500102">
    <property type="component" value="Unassembled WGS sequence"/>
</dbReference>
<evidence type="ECO:0000256" key="5">
    <source>
        <dbReference type="ARBA" id="ARBA00022692"/>
    </source>
</evidence>
<comment type="caution">
    <text evidence="12">The sequence shown here is derived from an EMBL/GenBank/DDBJ whole genome shotgun (WGS) entry which is preliminary data.</text>
</comment>
<protein>
    <recommendedName>
        <fullName evidence="14">Glycosyl transferase</fullName>
    </recommendedName>
</protein>
<evidence type="ECO:0000256" key="3">
    <source>
        <dbReference type="ARBA" id="ARBA00022676"/>
    </source>
</evidence>
<keyword evidence="13" id="KW-1185">Reference proteome</keyword>
<keyword evidence="3" id="KW-0328">Glycosyltransferase</keyword>
<feature type="compositionally biased region" description="Low complexity" evidence="8">
    <location>
        <begin position="11"/>
        <end position="27"/>
    </location>
</feature>
<dbReference type="InterPro" id="IPR038731">
    <property type="entry name" value="RgtA/B/C-like"/>
</dbReference>
<feature type="transmembrane region" description="Helical" evidence="9">
    <location>
        <begin position="460"/>
        <end position="481"/>
    </location>
</feature>
<keyword evidence="5 9" id="KW-0812">Transmembrane</keyword>
<feature type="transmembrane region" description="Helical" evidence="9">
    <location>
        <begin position="431"/>
        <end position="448"/>
    </location>
</feature>
<name>A0ABP5KG95_9MICC</name>
<accession>A0ABP5KG95</accession>
<evidence type="ECO:0000313" key="12">
    <source>
        <dbReference type="EMBL" id="GAA2130099.1"/>
    </source>
</evidence>
<dbReference type="Pfam" id="PF24878">
    <property type="entry name" value="YkcB_C"/>
    <property type="match status" value="1"/>
</dbReference>
<evidence type="ECO:0000256" key="4">
    <source>
        <dbReference type="ARBA" id="ARBA00022679"/>
    </source>
</evidence>
<feature type="transmembrane region" description="Helical" evidence="9">
    <location>
        <begin position="197"/>
        <end position="212"/>
    </location>
</feature>
<feature type="transmembrane region" description="Helical" evidence="9">
    <location>
        <begin position="403"/>
        <end position="424"/>
    </location>
</feature>
<evidence type="ECO:0000259" key="11">
    <source>
        <dbReference type="Pfam" id="PF24878"/>
    </source>
</evidence>
<keyword evidence="4" id="KW-0808">Transferase</keyword>
<dbReference type="PANTHER" id="PTHR33908:SF3">
    <property type="entry name" value="UNDECAPRENYL PHOSPHATE-ALPHA-4-AMINO-4-DEOXY-L-ARABINOSE ARABINOSYL TRANSFERASE"/>
    <property type="match status" value="1"/>
</dbReference>
<keyword evidence="6 9" id="KW-1133">Transmembrane helix</keyword>
<evidence type="ECO:0000313" key="13">
    <source>
        <dbReference type="Proteomes" id="UP001500102"/>
    </source>
</evidence>
<sequence length="718" mass="72730">MTDTLNPRTGPTPARAPGQAGPQAPNLPQVPPHQQLPKSPAPRAAGAARRGPGAWRPRLELAALLVATAVLDLWNLGASGWANAFYSAAAQAGSQDWTAWFFGSSDAANAITVDKPPASLWVMGLSVRLFGLSSWSILVPQALMGVGTVWLVYLAVRRAAAPATANPRLAHRAGLLAGAVMALTPVAVLMFRFNNPDALLVLLMTAAAYAVLRSVQDARLRWLLFAGVLLGFGFLTKQLQVLLVVPGFALAYLLAAPAGLGRRTVHLLGAGVAMAAAAGWWLAAVELIPAADRPYIGGSQNNSILELTLGYNGLGRLSGDETGSVGGSNGWGTPGLFRLFNSEFGGQIAWLLPSVLLLGAGLLWLGRRAPRTDAVRASVIIWGSWVAVTGLTFSFMAGIIHPYYMVALAPGIAGLAGLGGVLLWQRRDQPVAAAVLAAAIVAAGAMASELLGRAATFLPWLRWVALLGALAAACLVLAAAAPGFQRLGFQRIGFQRTGVKASGMKASGVMARTTAALAVAAALAGPLACSLSTAATAHSGSIVSAGPAVSGRGGAGMPVAFGAAAGFGGGAGFGGPAAGNGNGTFTGAARGPGAGGAGGMGGLLGASTPPTALVTALQTDAGKFTWAAAVVGSNNAAGYQLATQLPVMAVGGFNGTDPAPTLAQFQQYVADGKIHYFIAGRMMQGESGSNDAAQIAAWVQDNFTAQTVGGTSVYQLAR</sequence>
<evidence type="ECO:0000256" key="1">
    <source>
        <dbReference type="ARBA" id="ARBA00004651"/>
    </source>
</evidence>
<feature type="transmembrane region" description="Helical" evidence="9">
    <location>
        <begin position="129"/>
        <end position="153"/>
    </location>
</feature>
<feature type="compositionally biased region" description="Low complexity" evidence="8">
    <location>
        <begin position="41"/>
        <end position="51"/>
    </location>
</feature>
<feature type="region of interest" description="Disordered" evidence="8">
    <location>
        <begin position="1"/>
        <end position="51"/>
    </location>
</feature>
<dbReference type="Pfam" id="PF13231">
    <property type="entry name" value="PMT_2"/>
    <property type="match status" value="1"/>
</dbReference>
<evidence type="ECO:0000259" key="10">
    <source>
        <dbReference type="Pfam" id="PF13231"/>
    </source>
</evidence>
<dbReference type="InterPro" id="IPR050297">
    <property type="entry name" value="LipidA_mod_glycosyltrf_83"/>
</dbReference>
<proteinExistence type="predicted"/>
<comment type="subcellular location">
    <subcellularLocation>
        <location evidence="1">Cell membrane</location>
        <topology evidence="1">Multi-pass membrane protein</topology>
    </subcellularLocation>
</comment>
<gene>
    <name evidence="12" type="ORF">GCM10009825_10840</name>
</gene>
<evidence type="ECO:0008006" key="14">
    <source>
        <dbReference type="Google" id="ProtNLM"/>
    </source>
</evidence>
<evidence type="ECO:0000256" key="2">
    <source>
        <dbReference type="ARBA" id="ARBA00022475"/>
    </source>
</evidence>
<feature type="transmembrane region" description="Helical" evidence="9">
    <location>
        <begin position="377"/>
        <end position="397"/>
    </location>
</feature>
<feature type="transmembrane region" description="Helical" evidence="9">
    <location>
        <begin position="173"/>
        <end position="191"/>
    </location>
</feature>
<evidence type="ECO:0000256" key="6">
    <source>
        <dbReference type="ARBA" id="ARBA00022989"/>
    </source>
</evidence>
<dbReference type="PANTHER" id="PTHR33908">
    <property type="entry name" value="MANNOSYLTRANSFERASE YKCB-RELATED"/>
    <property type="match status" value="1"/>
</dbReference>
<evidence type="ECO:0000256" key="7">
    <source>
        <dbReference type="ARBA" id="ARBA00023136"/>
    </source>
</evidence>
<keyword evidence="2" id="KW-1003">Cell membrane</keyword>
<organism evidence="12 13">
    <name type="scientific">Arthrobacter humicola</name>
    <dbReference type="NCBI Taxonomy" id="409291"/>
    <lineage>
        <taxon>Bacteria</taxon>
        <taxon>Bacillati</taxon>
        <taxon>Actinomycetota</taxon>
        <taxon>Actinomycetes</taxon>
        <taxon>Micrococcales</taxon>
        <taxon>Micrococcaceae</taxon>
        <taxon>Arthrobacter</taxon>
    </lineage>
</organism>
<evidence type="ECO:0000256" key="8">
    <source>
        <dbReference type="SAM" id="MobiDB-lite"/>
    </source>
</evidence>
<keyword evidence="7 9" id="KW-0472">Membrane</keyword>
<feature type="transmembrane region" description="Helical" evidence="9">
    <location>
        <begin position="267"/>
        <end position="285"/>
    </location>
</feature>
<evidence type="ECO:0000256" key="9">
    <source>
        <dbReference type="SAM" id="Phobius"/>
    </source>
</evidence>
<dbReference type="RefSeq" id="WP_344362959.1">
    <property type="nucleotide sequence ID" value="NZ_BAAAQB010000012.1"/>
</dbReference>